<evidence type="ECO:0000259" key="2">
    <source>
        <dbReference type="PROSITE" id="PS50943"/>
    </source>
</evidence>
<dbReference type="PANTHER" id="PTHR36924:SF1">
    <property type="entry name" value="ANTITOXIN HIGA-1"/>
    <property type="match status" value="1"/>
</dbReference>
<dbReference type="InterPro" id="IPR001387">
    <property type="entry name" value="Cro/C1-type_HTH"/>
</dbReference>
<gene>
    <name evidence="3" type="ORF">JDP02_10910</name>
</gene>
<dbReference type="Gene3D" id="1.10.260.40">
    <property type="entry name" value="lambda repressor-like DNA-binding domains"/>
    <property type="match status" value="1"/>
</dbReference>
<dbReference type="PROSITE" id="PS50943">
    <property type="entry name" value="HTH_CROC1"/>
    <property type="match status" value="1"/>
</dbReference>
<dbReference type="AlphaFoldDB" id="A0A8I1LDQ4"/>
<dbReference type="NCBIfam" id="TIGR02607">
    <property type="entry name" value="antidote_HigA"/>
    <property type="match status" value="1"/>
</dbReference>
<reference evidence="3 4" key="1">
    <citation type="submission" date="2020-12" db="EMBL/GenBank/DDBJ databases">
        <title>Draft genome sequence of the commensal strain Corynebacterium tuberculostearicum MFP09/CIP 102622 isolated from human skin.</title>
        <authorList>
            <person name="Boukerb A.M."/>
            <person name="Janvier X."/>
            <person name="Feuilloley M.G.J."/>
            <person name="Groboillot A."/>
        </authorList>
    </citation>
    <scope>NUCLEOTIDE SEQUENCE [LARGE SCALE GENOMIC DNA]</scope>
    <source>
        <strain evidence="3 4">CIP 102622</strain>
    </source>
</reference>
<dbReference type="Proteomes" id="UP000603369">
    <property type="component" value="Unassembled WGS sequence"/>
</dbReference>
<dbReference type="RefSeq" id="WP_150851003.1">
    <property type="nucleotide sequence ID" value="NZ_CP175799.1"/>
</dbReference>
<sequence>MTSSTITNEGEEASDIVPVPHPGEVLREEFLEPLGLTQYRLAKDIFTSKSQISKLVRGRIGISAEMALRLSAYFGNSAEFWLGLQEEFDLWCARQTTDTSSIIAWNTQTA</sequence>
<keyword evidence="1" id="KW-0238">DNA-binding</keyword>
<dbReference type="CDD" id="cd00093">
    <property type="entry name" value="HTH_XRE"/>
    <property type="match status" value="1"/>
</dbReference>
<accession>A0A8I1LDQ4</accession>
<protein>
    <submittedName>
        <fullName evidence="3">HigA family addiction module antidote protein</fullName>
    </submittedName>
</protein>
<keyword evidence="4" id="KW-1185">Reference proteome</keyword>
<proteinExistence type="predicted"/>
<dbReference type="PANTHER" id="PTHR36924">
    <property type="entry name" value="ANTITOXIN HIGA-1"/>
    <property type="match status" value="1"/>
</dbReference>
<name>A0A8I1LDQ4_9CORY</name>
<comment type="caution">
    <text evidence="3">The sequence shown here is derived from an EMBL/GenBank/DDBJ whole genome shotgun (WGS) entry which is preliminary data.</text>
</comment>
<dbReference type="EMBL" id="JAEHFL010000019">
    <property type="protein sequence ID" value="MBK3429009.1"/>
    <property type="molecule type" value="Genomic_DNA"/>
</dbReference>
<evidence type="ECO:0000313" key="4">
    <source>
        <dbReference type="Proteomes" id="UP000603369"/>
    </source>
</evidence>
<feature type="domain" description="HTH cro/C1-type" evidence="2">
    <location>
        <begin position="26"/>
        <end position="81"/>
    </location>
</feature>
<dbReference type="GO" id="GO:0003677">
    <property type="term" value="F:DNA binding"/>
    <property type="evidence" value="ECO:0007669"/>
    <property type="project" value="UniProtKB-KW"/>
</dbReference>
<evidence type="ECO:0000256" key="1">
    <source>
        <dbReference type="ARBA" id="ARBA00023125"/>
    </source>
</evidence>
<organism evidence="3 4">
    <name type="scientific">Corynebacterium tuberculostearicum</name>
    <dbReference type="NCBI Taxonomy" id="38304"/>
    <lineage>
        <taxon>Bacteria</taxon>
        <taxon>Bacillati</taxon>
        <taxon>Actinomycetota</taxon>
        <taxon>Actinomycetes</taxon>
        <taxon>Mycobacteriales</taxon>
        <taxon>Corynebacteriaceae</taxon>
        <taxon>Corynebacterium</taxon>
    </lineage>
</organism>
<dbReference type="InterPro" id="IPR010982">
    <property type="entry name" value="Lambda_DNA-bd_dom_sf"/>
</dbReference>
<evidence type="ECO:0000313" key="3">
    <source>
        <dbReference type="EMBL" id="MBK3429009.1"/>
    </source>
</evidence>
<dbReference type="Pfam" id="PF01381">
    <property type="entry name" value="HTH_3"/>
    <property type="match status" value="1"/>
</dbReference>
<dbReference type="SMART" id="SM00530">
    <property type="entry name" value="HTH_XRE"/>
    <property type="match status" value="1"/>
</dbReference>
<dbReference type="SUPFAM" id="SSF47413">
    <property type="entry name" value="lambda repressor-like DNA-binding domains"/>
    <property type="match status" value="1"/>
</dbReference>
<dbReference type="InterPro" id="IPR013430">
    <property type="entry name" value="Toxin_antidote_HigA"/>
</dbReference>